<feature type="chain" id="PRO_5016390505" evidence="1">
    <location>
        <begin position="20"/>
        <end position="316"/>
    </location>
</feature>
<evidence type="ECO:0000313" key="2">
    <source>
        <dbReference type="EMBL" id="RAJ81963.1"/>
    </source>
</evidence>
<evidence type="ECO:0000313" key="3">
    <source>
        <dbReference type="Proteomes" id="UP000249819"/>
    </source>
</evidence>
<protein>
    <submittedName>
        <fullName evidence="2">Uncharacterized protein</fullName>
    </submittedName>
</protein>
<reference evidence="2 3" key="1">
    <citation type="submission" date="2018-06" db="EMBL/GenBank/DDBJ databases">
        <title>Genomic Encyclopedia of Archaeal and Bacterial Type Strains, Phase II (KMG-II): from individual species to whole genera.</title>
        <authorList>
            <person name="Goeker M."/>
        </authorList>
    </citation>
    <scope>NUCLEOTIDE SEQUENCE [LARGE SCALE GENOMIC DNA]</scope>
    <source>
        <strain evidence="2 3">DSM 29821</strain>
    </source>
</reference>
<sequence>MRFLIPFLTGVMVAASSYAQTDVVLKKKTVGDSVLTNNREIILPEPFNGQKAMLALFPGRYYNLTRTYKNEMVNWSCPTCKAKPYEDVNEDGGGPFPYKQGVATRLMNIMDFKDFTGMQYKVISFNHSEFDEDGMQTSRFTGGLLGLAKFVLTDGGWKLRMYTPAIKAYGAFSQCPTPKPLLIGQDQYAFILRHSNGPGGGPFFTTLYLIAGMNGNYQEVMAAYGVEKSGGDNEDGHFSTWTSEYSVPASDKKYFRDIIITWKGTYHTDDLEPLPAEVTKLIKKGKKTGKFTLVQRFVYKGSKGYELQPAPQVTVN</sequence>
<dbReference type="OrthoDB" id="744342at2"/>
<proteinExistence type="predicted"/>
<dbReference type="RefSeq" id="WP_111592521.1">
    <property type="nucleotide sequence ID" value="NZ_QLMA01000004.1"/>
</dbReference>
<evidence type="ECO:0000256" key="1">
    <source>
        <dbReference type="SAM" id="SignalP"/>
    </source>
</evidence>
<dbReference type="Proteomes" id="UP000249819">
    <property type="component" value="Unassembled WGS sequence"/>
</dbReference>
<gene>
    <name evidence="2" type="ORF">CLV59_104188</name>
</gene>
<organism evidence="2 3">
    <name type="scientific">Chitinophaga dinghuensis</name>
    <dbReference type="NCBI Taxonomy" id="1539050"/>
    <lineage>
        <taxon>Bacteria</taxon>
        <taxon>Pseudomonadati</taxon>
        <taxon>Bacteroidota</taxon>
        <taxon>Chitinophagia</taxon>
        <taxon>Chitinophagales</taxon>
        <taxon>Chitinophagaceae</taxon>
        <taxon>Chitinophaga</taxon>
    </lineage>
</organism>
<keyword evidence="3" id="KW-1185">Reference proteome</keyword>
<name>A0A327W008_9BACT</name>
<keyword evidence="1" id="KW-0732">Signal</keyword>
<dbReference type="EMBL" id="QLMA01000004">
    <property type="protein sequence ID" value="RAJ81963.1"/>
    <property type="molecule type" value="Genomic_DNA"/>
</dbReference>
<comment type="caution">
    <text evidence="2">The sequence shown here is derived from an EMBL/GenBank/DDBJ whole genome shotgun (WGS) entry which is preliminary data.</text>
</comment>
<dbReference type="AlphaFoldDB" id="A0A327W008"/>
<accession>A0A327W008</accession>
<feature type="signal peptide" evidence="1">
    <location>
        <begin position="1"/>
        <end position="19"/>
    </location>
</feature>